<gene>
    <name evidence="2" type="ORF">PQR62_25530</name>
</gene>
<evidence type="ECO:0000313" key="2">
    <source>
        <dbReference type="EMBL" id="MFL9927653.1"/>
    </source>
</evidence>
<reference evidence="2 3" key="1">
    <citation type="journal article" date="2024" name="Chem. Sci.">
        <title>Discovery of megapolipeptins by genome mining of a Burkholderiales bacteria collection.</title>
        <authorList>
            <person name="Paulo B.S."/>
            <person name="Recchia M.J.J."/>
            <person name="Lee S."/>
            <person name="Fergusson C.H."/>
            <person name="Romanowski S.B."/>
            <person name="Hernandez A."/>
            <person name="Krull N."/>
            <person name="Liu D.Y."/>
            <person name="Cavanagh H."/>
            <person name="Bos A."/>
            <person name="Gray C.A."/>
            <person name="Murphy B.T."/>
            <person name="Linington R.G."/>
            <person name="Eustaquio A.S."/>
        </authorList>
    </citation>
    <scope>NUCLEOTIDE SEQUENCE [LARGE SCALE GENOMIC DNA]</scope>
    <source>
        <strain evidence="2 3">RL21-008-BIB-A</strain>
    </source>
</reference>
<dbReference type="RefSeq" id="WP_408160890.1">
    <property type="nucleotide sequence ID" value="NZ_JAQQFM010000026.1"/>
</dbReference>
<evidence type="ECO:0000256" key="1">
    <source>
        <dbReference type="SAM" id="Phobius"/>
    </source>
</evidence>
<evidence type="ECO:0000313" key="3">
    <source>
        <dbReference type="Proteomes" id="UP001629246"/>
    </source>
</evidence>
<keyword evidence="3" id="KW-1185">Reference proteome</keyword>
<accession>A0ABW9AFH1</accession>
<feature type="non-terminal residue" evidence="2">
    <location>
        <position position="1"/>
    </location>
</feature>
<protein>
    <submittedName>
        <fullName evidence="2">Uncharacterized protein</fullName>
    </submittedName>
</protein>
<keyword evidence="1" id="KW-0812">Transmembrane</keyword>
<dbReference type="EMBL" id="JAQQFM010000026">
    <property type="protein sequence ID" value="MFL9927653.1"/>
    <property type="molecule type" value="Genomic_DNA"/>
</dbReference>
<name>A0ABW9AFH1_9BURK</name>
<proteinExistence type="predicted"/>
<dbReference type="Proteomes" id="UP001629246">
    <property type="component" value="Unassembled WGS sequence"/>
</dbReference>
<organism evidence="2 3">
    <name type="scientific">Herbaspirillum lusitanum</name>
    <dbReference type="NCBI Taxonomy" id="213312"/>
    <lineage>
        <taxon>Bacteria</taxon>
        <taxon>Pseudomonadati</taxon>
        <taxon>Pseudomonadota</taxon>
        <taxon>Betaproteobacteria</taxon>
        <taxon>Burkholderiales</taxon>
        <taxon>Oxalobacteraceae</taxon>
        <taxon>Herbaspirillum</taxon>
    </lineage>
</organism>
<keyword evidence="1" id="KW-0472">Membrane</keyword>
<comment type="caution">
    <text evidence="2">The sequence shown here is derived from an EMBL/GenBank/DDBJ whole genome shotgun (WGS) entry which is preliminary data.</text>
</comment>
<sequence length="158" mass="17292">LMSMHVDRLQQEVIRLTSVVESIPELTQERVDEAMLKGAKACSEGMTDAMSIATGNAQKAASAYQSALTRQPIWTVVALTACALVIGGICYGLTPTIDTIKERRQELTDTEEKISQLKLKYSTCSPRNGGPDKPCVRIDRAHEDESFGDSSGRYVIVK</sequence>
<feature type="transmembrane region" description="Helical" evidence="1">
    <location>
        <begin position="73"/>
        <end position="94"/>
    </location>
</feature>
<keyword evidence="1" id="KW-1133">Transmembrane helix</keyword>